<dbReference type="RefSeq" id="WP_243322044.1">
    <property type="nucleotide sequence ID" value="NZ_JALGCL010000004.1"/>
</dbReference>
<keyword evidence="1" id="KW-0732">Signal</keyword>
<proteinExistence type="predicted"/>
<name>A0ABT0A678_9GAMM</name>
<comment type="caution">
    <text evidence="2">The sequence shown here is derived from an EMBL/GenBank/DDBJ whole genome shotgun (WGS) entry which is preliminary data.</text>
</comment>
<feature type="chain" id="PRO_5045366103" evidence="1">
    <location>
        <begin position="24"/>
        <end position="177"/>
    </location>
</feature>
<evidence type="ECO:0000256" key="1">
    <source>
        <dbReference type="SAM" id="SignalP"/>
    </source>
</evidence>
<sequence length="177" mass="19835">MKLFRQFFILSCFMFFTLTSARANERDLTAYPCTVFAPHVCFRLPSATEVLYSVPADVHSFEIRRGERLLATAFVNESRETSLGSYLMKIKVSGWDVAGKINESDGARVIVMLPSRQREPVVEVRIEPSEGLDPDVSGFLSSFRPCSPIKSGGQKCPMDPAFGRSIRDVARDLFSQK</sequence>
<keyword evidence="3" id="KW-1185">Reference proteome</keyword>
<protein>
    <submittedName>
        <fullName evidence="2">Uncharacterized protein</fullName>
    </submittedName>
</protein>
<accession>A0ABT0A678</accession>
<dbReference type="Proteomes" id="UP001165423">
    <property type="component" value="Unassembled WGS sequence"/>
</dbReference>
<gene>
    <name evidence="2" type="ORF">MQC88_11085</name>
</gene>
<evidence type="ECO:0000313" key="3">
    <source>
        <dbReference type="Proteomes" id="UP001165423"/>
    </source>
</evidence>
<feature type="signal peptide" evidence="1">
    <location>
        <begin position="1"/>
        <end position="23"/>
    </location>
</feature>
<reference evidence="2 3" key="1">
    <citation type="submission" date="2022-03" db="EMBL/GenBank/DDBJ databases">
        <title>Luteimonas soily sp. nov., a novel bacterium isolated from the soil.</title>
        <authorList>
            <person name="Zhang X."/>
        </authorList>
    </citation>
    <scope>NUCLEOTIDE SEQUENCE [LARGE SCALE GENOMIC DNA]</scope>
    <source>
        <strain evidence="2 3">50</strain>
    </source>
</reference>
<dbReference type="EMBL" id="JALGCL010000004">
    <property type="protein sequence ID" value="MCJ0826487.1"/>
    <property type="molecule type" value="Genomic_DNA"/>
</dbReference>
<evidence type="ECO:0000313" key="2">
    <source>
        <dbReference type="EMBL" id="MCJ0826487.1"/>
    </source>
</evidence>
<organism evidence="2 3">
    <name type="scientific">Cognatiluteimonas sedimenti</name>
    <dbReference type="NCBI Taxonomy" id="2927791"/>
    <lineage>
        <taxon>Bacteria</taxon>
        <taxon>Pseudomonadati</taxon>
        <taxon>Pseudomonadota</taxon>
        <taxon>Gammaproteobacteria</taxon>
        <taxon>Lysobacterales</taxon>
        <taxon>Lysobacteraceae</taxon>
        <taxon>Cognatiluteimonas</taxon>
    </lineage>
</organism>